<comment type="similarity">
    <text evidence="7">Belongs to the phospholipase A2 family.</text>
</comment>
<evidence type="ECO:0000256" key="5">
    <source>
        <dbReference type="PIRSR" id="PIRSR601211-2"/>
    </source>
</evidence>
<comment type="cofactor">
    <cofactor evidence="5">
        <name>Ca(2+)</name>
        <dbReference type="ChEBI" id="CHEBI:29108"/>
    </cofactor>
    <text evidence="5">Binds 1 Ca(2+) ion per subunit.</text>
</comment>
<evidence type="ECO:0000256" key="4">
    <source>
        <dbReference type="PIRSR" id="PIRSR601211-1"/>
    </source>
</evidence>
<evidence type="ECO:0000256" key="6">
    <source>
        <dbReference type="PIRSR" id="PIRSR601211-3"/>
    </source>
</evidence>
<dbReference type="CDD" id="cd00125">
    <property type="entry name" value="PLA2c"/>
    <property type="match status" value="1"/>
</dbReference>
<feature type="disulfide bond" evidence="6">
    <location>
        <begin position="51"/>
        <end position="80"/>
    </location>
</feature>
<dbReference type="InterPro" id="IPR033113">
    <property type="entry name" value="PLA2_histidine"/>
</dbReference>
<keyword evidence="10" id="KW-1185">Reference proteome</keyword>
<evidence type="ECO:0000259" key="9">
    <source>
        <dbReference type="SMART" id="SM00085"/>
    </source>
</evidence>
<name>A0A0K0D0X7_ANGCA</name>
<feature type="signal peptide" evidence="8">
    <location>
        <begin position="1"/>
        <end position="19"/>
    </location>
</feature>
<feature type="binding site" evidence="5">
    <location>
        <position position="22"/>
    </location>
    <ligand>
        <name>Ca(2+)</name>
        <dbReference type="ChEBI" id="CHEBI:29108"/>
    </ligand>
</feature>
<dbReference type="PANTHER" id="PTHR11716:SF107">
    <property type="entry name" value="PHOSPHOLIPASE A2"/>
    <property type="match status" value="1"/>
</dbReference>
<reference evidence="10" key="1">
    <citation type="submission" date="2012-09" db="EMBL/GenBank/DDBJ databases">
        <authorList>
            <person name="Martin A.A."/>
        </authorList>
    </citation>
    <scope>NUCLEOTIDE SEQUENCE</scope>
</reference>
<dbReference type="GO" id="GO:0005576">
    <property type="term" value="C:extracellular region"/>
    <property type="evidence" value="ECO:0007669"/>
    <property type="project" value="UniProtKB-SubCell"/>
</dbReference>
<sequence length="118" mass="12916">MSAFCSIFLAVYVDYGCWCGFGGRHSPVDGIDGCCMVHDKCYSSAVRSGACPSTILVYLQHYTFTCTNHTATCSAKSDACQSALCACDVAVAECWSKFPRPQERKKKTLKGMSKHLQH</sequence>
<evidence type="ECO:0000256" key="7">
    <source>
        <dbReference type="RuleBase" id="RU003654"/>
    </source>
</evidence>
<keyword evidence="5 8" id="KW-0106">Calcium</keyword>
<dbReference type="AlphaFoldDB" id="A0A0K0D0X7"/>
<dbReference type="InterPro" id="IPR016090">
    <property type="entry name" value="PLA2-like_dom"/>
</dbReference>
<evidence type="ECO:0000256" key="8">
    <source>
        <dbReference type="RuleBase" id="RU361236"/>
    </source>
</evidence>
<organism evidence="10 11">
    <name type="scientific">Angiostrongylus cantonensis</name>
    <name type="common">Rat lungworm</name>
    <dbReference type="NCBI Taxonomy" id="6313"/>
    <lineage>
        <taxon>Eukaryota</taxon>
        <taxon>Metazoa</taxon>
        <taxon>Ecdysozoa</taxon>
        <taxon>Nematoda</taxon>
        <taxon>Chromadorea</taxon>
        <taxon>Rhabditida</taxon>
        <taxon>Rhabditina</taxon>
        <taxon>Rhabditomorpha</taxon>
        <taxon>Strongyloidea</taxon>
        <taxon>Metastrongylidae</taxon>
        <taxon>Angiostrongylus</taxon>
    </lineage>
</organism>
<dbReference type="InterPro" id="IPR001211">
    <property type="entry name" value="PLA2"/>
</dbReference>
<reference evidence="11" key="2">
    <citation type="submission" date="2017-02" db="UniProtKB">
        <authorList>
            <consortium name="WormBaseParasite"/>
        </authorList>
    </citation>
    <scope>IDENTIFICATION</scope>
</reference>
<keyword evidence="3 6" id="KW-1015">Disulfide bond</keyword>
<dbReference type="SUPFAM" id="SSF48619">
    <property type="entry name" value="Phospholipase A2, PLA2"/>
    <property type="match status" value="1"/>
</dbReference>
<dbReference type="GO" id="GO:0004623">
    <property type="term" value="F:phospholipase A2 activity"/>
    <property type="evidence" value="ECO:0007669"/>
    <property type="project" value="UniProtKB-EC"/>
</dbReference>
<feature type="binding site" evidence="5">
    <location>
        <position position="39"/>
    </location>
    <ligand>
        <name>Ca(2+)</name>
        <dbReference type="ChEBI" id="CHEBI:29108"/>
    </ligand>
</feature>
<feature type="disulfide bond" evidence="6">
    <location>
        <begin position="34"/>
        <end position="94"/>
    </location>
</feature>
<feature type="disulfide bond" evidence="6">
    <location>
        <begin position="73"/>
        <end position="85"/>
    </location>
</feature>
<dbReference type="STRING" id="6313.A0A0K0D0X7"/>
<accession>A0A0K0D0X7</accession>
<proteinExistence type="inferred from homology"/>
<feature type="chain" id="PRO_5005120599" description="Phospholipase A2" evidence="8">
    <location>
        <begin position="20"/>
        <end position="118"/>
    </location>
</feature>
<dbReference type="Pfam" id="PF00068">
    <property type="entry name" value="Phospholip_A2_1"/>
    <property type="match status" value="1"/>
</dbReference>
<keyword evidence="8" id="KW-0378">Hydrolase</keyword>
<evidence type="ECO:0000256" key="1">
    <source>
        <dbReference type="ARBA" id="ARBA00004613"/>
    </source>
</evidence>
<dbReference type="InterPro" id="IPR036444">
    <property type="entry name" value="PLipase_A2_dom_sf"/>
</dbReference>
<dbReference type="GO" id="GO:0050482">
    <property type="term" value="P:arachidonate secretion"/>
    <property type="evidence" value="ECO:0007669"/>
    <property type="project" value="InterPro"/>
</dbReference>
<feature type="binding site" evidence="5">
    <location>
        <position position="20"/>
    </location>
    <ligand>
        <name>Ca(2+)</name>
        <dbReference type="ChEBI" id="CHEBI:29108"/>
    </ligand>
</feature>
<comment type="catalytic activity">
    <reaction evidence="8">
        <text>a 1,2-diacyl-sn-glycero-3-phosphocholine + H2O = a 1-acyl-sn-glycero-3-phosphocholine + a fatty acid + H(+)</text>
        <dbReference type="Rhea" id="RHEA:15801"/>
        <dbReference type="ChEBI" id="CHEBI:15377"/>
        <dbReference type="ChEBI" id="CHEBI:15378"/>
        <dbReference type="ChEBI" id="CHEBI:28868"/>
        <dbReference type="ChEBI" id="CHEBI:57643"/>
        <dbReference type="ChEBI" id="CHEBI:58168"/>
        <dbReference type="EC" id="3.1.1.4"/>
    </reaction>
</comment>
<evidence type="ECO:0000256" key="2">
    <source>
        <dbReference type="ARBA" id="ARBA00022525"/>
    </source>
</evidence>
<dbReference type="GO" id="GO:0016042">
    <property type="term" value="P:lipid catabolic process"/>
    <property type="evidence" value="ECO:0007669"/>
    <property type="project" value="InterPro"/>
</dbReference>
<dbReference type="PRINTS" id="PR00389">
    <property type="entry name" value="PHPHLIPASEA2"/>
</dbReference>
<keyword evidence="5" id="KW-0479">Metal-binding</keyword>
<keyword evidence="8" id="KW-0443">Lipid metabolism</keyword>
<protein>
    <recommendedName>
        <fullName evidence="8">Phospholipase A2</fullName>
        <ecNumber evidence="8">3.1.1.4</ecNumber>
    </recommendedName>
</protein>
<evidence type="ECO:0000256" key="3">
    <source>
        <dbReference type="ARBA" id="ARBA00023157"/>
    </source>
</evidence>
<feature type="disulfide bond" evidence="6">
    <location>
        <begin position="19"/>
        <end position="35"/>
    </location>
</feature>
<keyword evidence="8" id="KW-0732">Signal</keyword>
<feature type="active site" evidence="4">
    <location>
        <position position="88"/>
    </location>
</feature>
<dbReference type="SMART" id="SM00085">
    <property type="entry name" value="PA2c"/>
    <property type="match status" value="1"/>
</dbReference>
<feature type="domain" description="Phospholipase A2-like central" evidence="9">
    <location>
        <begin position="7"/>
        <end position="117"/>
    </location>
</feature>
<keyword evidence="2 8" id="KW-0964">Secreted</keyword>
<dbReference type="WBParaSite" id="ACAC_0000372201-mRNA-1">
    <property type="protein sequence ID" value="ACAC_0000372201-mRNA-1"/>
    <property type="gene ID" value="ACAC_0000372201"/>
</dbReference>
<comment type="subcellular location">
    <subcellularLocation>
        <location evidence="1 8">Secreted</location>
    </subcellularLocation>
</comment>
<dbReference type="InterPro" id="IPR033112">
    <property type="entry name" value="PLA2_Asp_AS"/>
</dbReference>
<dbReference type="PROSITE" id="PS00118">
    <property type="entry name" value="PA2_HIS"/>
    <property type="match status" value="1"/>
</dbReference>
<dbReference type="EC" id="3.1.1.4" evidence="8"/>
<dbReference type="GO" id="GO:0006644">
    <property type="term" value="P:phospholipid metabolic process"/>
    <property type="evidence" value="ECO:0007669"/>
    <property type="project" value="InterPro"/>
</dbReference>
<dbReference type="PROSITE" id="PS00119">
    <property type="entry name" value="PA2_ASP"/>
    <property type="match status" value="1"/>
</dbReference>
<dbReference type="Proteomes" id="UP000035642">
    <property type="component" value="Unassembled WGS sequence"/>
</dbReference>
<dbReference type="PANTHER" id="PTHR11716">
    <property type="entry name" value="PHOSPHOLIPASE A2 FAMILY MEMBER"/>
    <property type="match status" value="1"/>
</dbReference>
<evidence type="ECO:0000313" key="10">
    <source>
        <dbReference type="Proteomes" id="UP000035642"/>
    </source>
</evidence>
<feature type="disulfide bond" evidence="6">
    <location>
        <begin position="41"/>
        <end position="87"/>
    </location>
</feature>
<dbReference type="Gene3D" id="1.20.90.10">
    <property type="entry name" value="Phospholipase A2 domain"/>
    <property type="match status" value="1"/>
</dbReference>
<evidence type="ECO:0000313" key="11">
    <source>
        <dbReference type="WBParaSite" id="ACAC_0000372201-mRNA-1"/>
    </source>
</evidence>
<feature type="active site" evidence="4">
    <location>
        <position position="38"/>
    </location>
</feature>
<dbReference type="GO" id="GO:0005509">
    <property type="term" value="F:calcium ion binding"/>
    <property type="evidence" value="ECO:0007669"/>
    <property type="project" value="InterPro"/>
</dbReference>